<dbReference type="GO" id="GO:0005840">
    <property type="term" value="C:ribosome"/>
    <property type="evidence" value="ECO:0007669"/>
    <property type="project" value="UniProtKB-KW"/>
</dbReference>
<dbReference type="GO" id="GO:0009507">
    <property type="term" value="C:chloroplast"/>
    <property type="evidence" value="ECO:0007669"/>
    <property type="project" value="UniProtKB-SubCell"/>
</dbReference>
<dbReference type="GO" id="GO:0003735">
    <property type="term" value="F:structural constituent of ribosome"/>
    <property type="evidence" value="ECO:0007669"/>
    <property type="project" value="InterPro"/>
</dbReference>
<dbReference type="PANTHER" id="PTHR11758">
    <property type="entry name" value="40S RIBOSOMAL PROTEIN S15A"/>
    <property type="match status" value="1"/>
</dbReference>
<geneLocation type="plastid" evidence="12"/>
<proteinExistence type="inferred from homology"/>
<gene>
    <name evidence="12" type="primary">rps8</name>
    <name evidence="12" type="ORF">Lo_son1Pt0791</name>
</gene>
<sequence>MGKDTIGDILTSIRNADMNRKRVVRIAFTNISESIVKILLREGFIENVRKHQEKNKSFLVLTLRYRRNRNEPYRNRKVLNLKRISRPGLRIYSNYQRIPRILGGMGIVILSTSRGIMTDREARLERIGGECLCYIW</sequence>
<dbReference type="NCBIfam" id="NF001109">
    <property type="entry name" value="PRK00136.1"/>
    <property type="match status" value="1"/>
</dbReference>
<evidence type="ECO:0000256" key="4">
    <source>
        <dbReference type="ARBA" id="ARBA00022640"/>
    </source>
</evidence>
<keyword evidence="7 11" id="KW-0689">Ribosomal protein</keyword>
<dbReference type="FunFam" id="3.30.1490.10:FF:000001">
    <property type="entry name" value="30S ribosomal protein S8"/>
    <property type="match status" value="1"/>
</dbReference>
<evidence type="ECO:0000256" key="2">
    <source>
        <dbReference type="ARBA" id="ARBA00006471"/>
    </source>
</evidence>
<evidence type="ECO:0000256" key="5">
    <source>
        <dbReference type="ARBA" id="ARBA00022730"/>
    </source>
</evidence>
<dbReference type="GO" id="GO:0019843">
    <property type="term" value="F:rRNA binding"/>
    <property type="evidence" value="ECO:0007669"/>
    <property type="project" value="UniProtKB-KW"/>
</dbReference>
<dbReference type="PROSITE" id="PS00053">
    <property type="entry name" value="RIBOSOMAL_S8"/>
    <property type="match status" value="1"/>
</dbReference>
<dbReference type="GO" id="GO:1990904">
    <property type="term" value="C:ribonucleoprotein complex"/>
    <property type="evidence" value="ECO:0007669"/>
    <property type="project" value="UniProtKB-KW"/>
</dbReference>
<dbReference type="GO" id="GO:0006412">
    <property type="term" value="P:translation"/>
    <property type="evidence" value="ECO:0007669"/>
    <property type="project" value="InterPro"/>
</dbReference>
<dbReference type="RefSeq" id="YP_009435524.1">
    <property type="nucleotide sequence ID" value="NC_036079.1"/>
</dbReference>
<dbReference type="Gene3D" id="3.30.1370.30">
    <property type="match status" value="1"/>
</dbReference>
<dbReference type="AlphaFoldDB" id="A0A291F077"/>
<evidence type="ECO:0000256" key="10">
    <source>
        <dbReference type="ARBA" id="ARBA00035516"/>
    </source>
</evidence>
<dbReference type="Pfam" id="PF00410">
    <property type="entry name" value="Ribosomal_S8"/>
    <property type="match status" value="1"/>
</dbReference>
<evidence type="ECO:0000313" key="12">
    <source>
        <dbReference type="EMBL" id="ATG25525.1"/>
    </source>
</evidence>
<comment type="similarity">
    <text evidence="2 11">Belongs to the universal ribosomal protein uS8 family.</text>
</comment>
<dbReference type="Gene3D" id="3.30.1490.10">
    <property type="match status" value="1"/>
</dbReference>
<protein>
    <recommendedName>
        <fullName evidence="9">Small ribosomal subunit protein uS8c</fullName>
    </recommendedName>
    <alternativeName>
        <fullName evidence="10">30S ribosomal protein S8, chloroplastic</fullName>
    </alternativeName>
</protein>
<dbReference type="InterPro" id="IPR047863">
    <property type="entry name" value="Ribosomal_uS8_CS"/>
</dbReference>
<keyword evidence="4 12" id="KW-0934">Plastid</keyword>
<dbReference type="HAMAP" id="MF_01302_B">
    <property type="entry name" value="Ribosomal_uS8_B"/>
    <property type="match status" value="1"/>
</dbReference>
<evidence type="ECO:0000256" key="9">
    <source>
        <dbReference type="ARBA" id="ARBA00035153"/>
    </source>
</evidence>
<reference evidence="12" key="1">
    <citation type="journal article" date="2014" name="Proc. Natl. Acad. Sci. U.S.A.">
        <title>The dynamic history of plastid genomes in the Campanulaceae sensu lato is unique among angiosperms.</title>
        <authorList>
            <person name="Knox E.B."/>
        </authorList>
    </citation>
    <scope>NUCLEOTIDE SEQUENCE</scope>
</reference>
<name>A0A291F077_9ASTR</name>
<accession>A0A291F077</accession>
<dbReference type="EMBL" id="MF770612">
    <property type="protein sequence ID" value="ATG25525.1"/>
    <property type="molecule type" value="Genomic_DNA"/>
</dbReference>
<evidence type="ECO:0000256" key="1">
    <source>
        <dbReference type="ARBA" id="ARBA00004229"/>
    </source>
</evidence>
<evidence type="ECO:0000256" key="7">
    <source>
        <dbReference type="ARBA" id="ARBA00022980"/>
    </source>
</evidence>
<keyword evidence="8 11" id="KW-0687">Ribonucleoprotein</keyword>
<keyword evidence="3" id="KW-0150">Chloroplast</keyword>
<evidence type="ECO:0000256" key="8">
    <source>
        <dbReference type="ARBA" id="ARBA00023274"/>
    </source>
</evidence>
<comment type="subcellular location">
    <subcellularLocation>
        <location evidence="1">Plastid</location>
        <location evidence="1">Chloroplast</location>
    </subcellularLocation>
</comment>
<dbReference type="GeneID" id="34727734"/>
<dbReference type="InterPro" id="IPR000630">
    <property type="entry name" value="Ribosomal_uS8"/>
</dbReference>
<keyword evidence="6" id="KW-0694">RNA-binding</keyword>
<dbReference type="InterPro" id="IPR035987">
    <property type="entry name" value="Ribosomal_uS8_sf"/>
</dbReference>
<organism evidence="12">
    <name type="scientific">Lobelia sonderiana</name>
    <dbReference type="NCBI Taxonomy" id="673919"/>
    <lineage>
        <taxon>Eukaryota</taxon>
        <taxon>Viridiplantae</taxon>
        <taxon>Streptophyta</taxon>
        <taxon>Embryophyta</taxon>
        <taxon>Tracheophyta</taxon>
        <taxon>Spermatophyta</taxon>
        <taxon>Magnoliopsida</taxon>
        <taxon>eudicotyledons</taxon>
        <taxon>Gunneridae</taxon>
        <taxon>Pentapetalae</taxon>
        <taxon>asterids</taxon>
        <taxon>campanulids</taxon>
        <taxon>Asterales</taxon>
        <taxon>Campanulaceae</taxon>
        <taxon>Lobelia</taxon>
    </lineage>
</organism>
<keyword evidence="5" id="KW-0699">rRNA-binding</keyword>
<dbReference type="FunFam" id="3.30.1370.30:FF:000004">
    <property type="entry name" value="30S ribosomal protein S8, chloroplastic"/>
    <property type="match status" value="1"/>
</dbReference>
<evidence type="ECO:0000256" key="3">
    <source>
        <dbReference type="ARBA" id="ARBA00022528"/>
    </source>
</evidence>
<evidence type="ECO:0000256" key="6">
    <source>
        <dbReference type="ARBA" id="ARBA00022884"/>
    </source>
</evidence>
<reference evidence="12" key="2">
    <citation type="submission" date="2017-08" db="EMBL/GenBank/DDBJ databases">
        <authorList>
            <person name="Knox E.B."/>
        </authorList>
    </citation>
    <scope>NUCLEOTIDE SEQUENCE</scope>
</reference>
<evidence type="ECO:0000256" key="11">
    <source>
        <dbReference type="RuleBase" id="RU003660"/>
    </source>
</evidence>
<dbReference type="SUPFAM" id="SSF56047">
    <property type="entry name" value="Ribosomal protein S8"/>
    <property type="match status" value="1"/>
</dbReference>